<name>A0ACB8V4U2_9EURO</name>
<sequence>MTVQEPKDILEKAFRFHLSSQSFHFWYVKTKVHPQRCLVYAKKQYPEKFENFFESCFETMWTGQLDISKPENLLVAARKVFDDTQAKEVVQGGNDPEIKKALTDNTEYAVKELGAFGCPWFWVHDGKGNAEPFFGSDRFHFMWDYLDIPHRDLELVARSSKI</sequence>
<gene>
    <name evidence="1" type="ORF">LOY88_000354</name>
</gene>
<dbReference type="EMBL" id="JALBCA010000004">
    <property type="protein sequence ID" value="KAI2392889.1"/>
    <property type="molecule type" value="Genomic_DNA"/>
</dbReference>
<protein>
    <submittedName>
        <fullName evidence="1">Uncharacterized protein</fullName>
    </submittedName>
</protein>
<evidence type="ECO:0000313" key="1">
    <source>
        <dbReference type="EMBL" id="KAI2392889.1"/>
    </source>
</evidence>
<proteinExistence type="predicted"/>
<comment type="caution">
    <text evidence="1">The sequence shown here is derived from an EMBL/GenBank/DDBJ whole genome shotgun (WGS) entry which is preliminary data.</text>
</comment>
<reference evidence="1" key="1">
    <citation type="journal article" date="2022" name="bioRxiv">
        <title>Population genetic analysis of Ophidiomyces ophidiicola, the causative agent of snake fungal disease, indicates recent introductions to the USA.</title>
        <authorList>
            <person name="Ladner J.T."/>
            <person name="Palmer J.M."/>
            <person name="Ettinger C.L."/>
            <person name="Stajich J.E."/>
            <person name="Farrell T.M."/>
            <person name="Glorioso B.M."/>
            <person name="Lawson B."/>
            <person name="Price S.J."/>
            <person name="Stengle A.G."/>
            <person name="Grear D.A."/>
            <person name="Lorch J.M."/>
        </authorList>
    </citation>
    <scope>NUCLEOTIDE SEQUENCE</scope>
    <source>
        <strain evidence="1">NWHC 24266-5</strain>
    </source>
</reference>
<organism evidence="1">
    <name type="scientific">Ophidiomyces ophidiicola</name>
    <dbReference type="NCBI Taxonomy" id="1387563"/>
    <lineage>
        <taxon>Eukaryota</taxon>
        <taxon>Fungi</taxon>
        <taxon>Dikarya</taxon>
        <taxon>Ascomycota</taxon>
        <taxon>Pezizomycotina</taxon>
        <taxon>Eurotiomycetes</taxon>
        <taxon>Eurotiomycetidae</taxon>
        <taxon>Onygenales</taxon>
        <taxon>Onygenaceae</taxon>
        <taxon>Ophidiomyces</taxon>
    </lineage>
</organism>
<accession>A0ACB8V4U2</accession>